<evidence type="ECO:0000313" key="2">
    <source>
        <dbReference type="Proteomes" id="UP001491310"/>
    </source>
</evidence>
<dbReference type="EMBL" id="JALJOT010000004">
    <property type="protein sequence ID" value="KAK9916045.1"/>
    <property type="molecule type" value="Genomic_DNA"/>
</dbReference>
<reference evidence="1 2" key="1">
    <citation type="journal article" date="2024" name="Nat. Commun.">
        <title>Phylogenomics reveals the evolutionary origins of lichenization in chlorophyte algae.</title>
        <authorList>
            <person name="Puginier C."/>
            <person name="Libourel C."/>
            <person name="Otte J."/>
            <person name="Skaloud P."/>
            <person name="Haon M."/>
            <person name="Grisel S."/>
            <person name="Petersen M."/>
            <person name="Berrin J.G."/>
            <person name="Delaux P.M."/>
            <person name="Dal Grande F."/>
            <person name="Keller J."/>
        </authorList>
    </citation>
    <scope>NUCLEOTIDE SEQUENCE [LARGE SCALE GENOMIC DNA]</scope>
    <source>
        <strain evidence="1 2">SAG 216-7</strain>
    </source>
</reference>
<comment type="caution">
    <text evidence="1">The sequence shown here is derived from an EMBL/GenBank/DDBJ whole genome shotgun (WGS) entry which is preliminary data.</text>
</comment>
<organism evidence="1 2">
    <name type="scientific">Coccomyxa subellipsoidea</name>
    <dbReference type="NCBI Taxonomy" id="248742"/>
    <lineage>
        <taxon>Eukaryota</taxon>
        <taxon>Viridiplantae</taxon>
        <taxon>Chlorophyta</taxon>
        <taxon>core chlorophytes</taxon>
        <taxon>Trebouxiophyceae</taxon>
        <taxon>Trebouxiophyceae incertae sedis</taxon>
        <taxon>Coccomyxaceae</taxon>
        <taxon>Coccomyxa</taxon>
    </lineage>
</organism>
<name>A0ABR2YXG7_9CHLO</name>
<sequence length="553" mass="56567">MLQEGSLLSTDLVAPGRGLSQFVFPAGGIPQEALLVERIQHVLQRIETVMAPAPPLSGGIFDGLQQVPEGLQYTTAALPMVPLISGALAPAGASTAATAPTENHLPVLSQYGTADAPAVSSLHQALGAPSAEAHFGAAVPATQDVHQEWRAAVDGLQMLIDAAPVALAAAYNGPEGRRHLAGMEAGMPHMHFGTHKDNATYAKVPAFTSLDAFLDGMEAATEKLEVLSAIGQGGWKGVATCHFGNRTAQVEGGRVPKVLAALSAGKCTQLNLQHTAMSVCGCNLYETQLLTAAQQPFPAAHKYQPAPPQSPFLAVAAPPPASNVVCPCDAQAPRTGPNITFTYAGRGAVQHVSRLDCATVLVTGYVSPASYAAKETQVTLNLLNGTVNSPCGGAFTSAEASTPVQMRPVPQLYPTNMALRDGLPVIASSTAHFLLVSPRPIKPVAPADFLISGLFRNASVRTAPAPSAPAAWRIVVDLPADFCGAARLGLADVTGVAAAEGGLAACASAGSGTAVTWTRLCGGAGQALVPVVGTETVDPLLLGGRCLAPDATQ</sequence>
<proteinExistence type="predicted"/>
<protein>
    <submittedName>
        <fullName evidence="1">Uncharacterized protein</fullName>
    </submittedName>
</protein>
<keyword evidence="2" id="KW-1185">Reference proteome</keyword>
<dbReference type="Proteomes" id="UP001491310">
    <property type="component" value="Unassembled WGS sequence"/>
</dbReference>
<gene>
    <name evidence="1" type="ORF">WJX75_007759</name>
</gene>
<accession>A0ABR2YXG7</accession>
<evidence type="ECO:0000313" key="1">
    <source>
        <dbReference type="EMBL" id="KAK9916045.1"/>
    </source>
</evidence>